<evidence type="ECO:0000259" key="1">
    <source>
        <dbReference type="Pfam" id="PF17667"/>
    </source>
</evidence>
<name>A0A5J5FBW7_9PEZI</name>
<dbReference type="Proteomes" id="UP000326924">
    <property type="component" value="Unassembled WGS sequence"/>
</dbReference>
<feature type="domain" description="Fungal-type protein kinase" evidence="1">
    <location>
        <begin position="73"/>
        <end position="155"/>
    </location>
</feature>
<organism evidence="2 3">
    <name type="scientific">Sphaerosporella brunnea</name>
    <dbReference type="NCBI Taxonomy" id="1250544"/>
    <lineage>
        <taxon>Eukaryota</taxon>
        <taxon>Fungi</taxon>
        <taxon>Dikarya</taxon>
        <taxon>Ascomycota</taxon>
        <taxon>Pezizomycotina</taxon>
        <taxon>Pezizomycetes</taxon>
        <taxon>Pezizales</taxon>
        <taxon>Pyronemataceae</taxon>
        <taxon>Sphaerosporella</taxon>
    </lineage>
</organism>
<reference evidence="2 3" key="1">
    <citation type="submission" date="2019-09" db="EMBL/GenBank/DDBJ databases">
        <title>Draft genome of the ectomycorrhizal ascomycete Sphaerosporella brunnea.</title>
        <authorList>
            <consortium name="DOE Joint Genome Institute"/>
            <person name="Benucci G.M."/>
            <person name="Marozzi G."/>
            <person name="Antonielli L."/>
            <person name="Sanchez S."/>
            <person name="Marco P."/>
            <person name="Wang X."/>
            <person name="Falini L.B."/>
            <person name="Barry K."/>
            <person name="Haridas S."/>
            <person name="Lipzen A."/>
            <person name="Labutti K."/>
            <person name="Grigoriev I.V."/>
            <person name="Murat C."/>
            <person name="Martin F."/>
            <person name="Albertini E."/>
            <person name="Donnini D."/>
            <person name="Bonito G."/>
        </authorList>
    </citation>
    <scope>NUCLEOTIDE SEQUENCE [LARGE SCALE GENOMIC DNA]</scope>
    <source>
        <strain evidence="2 3">Sb_GMNB300</strain>
    </source>
</reference>
<keyword evidence="3" id="KW-1185">Reference proteome</keyword>
<sequence length="594" mass="64861">MLRHQCLTAGQEPDGSILQYLCHRDHVHGDSTPISICSFPNINKPPASRNTMHPQRPAYPTGPGLVQFSTDTELGAAVSGHCHMYTTLHRAVRVNHITILPSSGALIAFDLAICTVRTSNSGATYCTGTFEFMTHAVACGKLHTPLRDAESLFYAVHVSRWGWQGSRYPVFLYPERHTCDARRAKGGCSRCAIFNDNILPTLPSKTSCLNPLVIKWHKMLVASITTVHDCQSVDDGGNAGDDSSTPQGSQWWSLWCRGYRDVFAMLDDASTGLNSVTGVPSASLVPLLSALTIINCRCVYIHIFKYSRLHRASPIAPDVSASVAATYSPPVRSTSLSARHLDHVHGDSTPISICSLPNINKPPASRNTMHPQRPAYSTGPGLVQFSTDTELCAAVSGHCHMYTTLHRAVCVNHITILPSSGALIAFDLAICTVRTSNSGATYCTGTFKFMTHAVACGKLHTPLRDAESLFYAVHVSRWGWQGSRHPVFLYPERHTCDARRAKGGCSRCDIFNDNILPTLPSKTSCLNPLVIKWHKMLVASITTVHDWQSVDDGGNAGDDSSTPQGSQWWSLWCRGYRDVFAMLDDASTGLNIPS</sequence>
<dbReference type="InterPro" id="IPR040976">
    <property type="entry name" value="Pkinase_fungal"/>
</dbReference>
<accession>A0A5J5FBW7</accession>
<dbReference type="AlphaFoldDB" id="A0A5J5FBW7"/>
<feature type="domain" description="Fungal-type protein kinase" evidence="1">
    <location>
        <begin position="390"/>
        <end position="472"/>
    </location>
</feature>
<evidence type="ECO:0000313" key="3">
    <source>
        <dbReference type="Proteomes" id="UP000326924"/>
    </source>
</evidence>
<dbReference type="PANTHER" id="PTHR38248:SF2">
    <property type="entry name" value="FUNK1 11"/>
    <property type="match status" value="1"/>
</dbReference>
<dbReference type="EMBL" id="VXIS01000003">
    <property type="protein sequence ID" value="KAA8914761.1"/>
    <property type="molecule type" value="Genomic_DNA"/>
</dbReference>
<gene>
    <name evidence="2" type="ORF">FN846DRAFT_885762</name>
</gene>
<evidence type="ECO:0000313" key="2">
    <source>
        <dbReference type="EMBL" id="KAA8914761.1"/>
    </source>
</evidence>
<comment type="caution">
    <text evidence="2">The sequence shown here is derived from an EMBL/GenBank/DDBJ whole genome shotgun (WGS) entry which is preliminary data.</text>
</comment>
<dbReference type="InParanoid" id="A0A5J5FBW7"/>
<dbReference type="PANTHER" id="PTHR38248">
    <property type="entry name" value="FUNK1 6"/>
    <property type="match status" value="1"/>
</dbReference>
<dbReference type="Pfam" id="PF17667">
    <property type="entry name" value="Pkinase_fungal"/>
    <property type="match status" value="2"/>
</dbReference>
<proteinExistence type="predicted"/>
<protein>
    <recommendedName>
        <fullName evidence="1">Fungal-type protein kinase domain-containing protein</fullName>
    </recommendedName>
</protein>